<dbReference type="EMBL" id="SNRW01019989">
    <property type="protein sequence ID" value="KAA6365864.1"/>
    <property type="molecule type" value="Genomic_DNA"/>
</dbReference>
<reference evidence="1 2" key="1">
    <citation type="submission" date="2019-03" db="EMBL/GenBank/DDBJ databases">
        <title>Single cell metagenomics reveals metabolic interactions within the superorganism composed of flagellate Streblomastix strix and complex community of Bacteroidetes bacteria on its surface.</title>
        <authorList>
            <person name="Treitli S.C."/>
            <person name="Kolisko M."/>
            <person name="Husnik F."/>
            <person name="Keeling P."/>
            <person name="Hampl V."/>
        </authorList>
    </citation>
    <scope>NUCLEOTIDE SEQUENCE [LARGE SCALE GENOMIC DNA]</scope>
    <source>
        <strain evidence="1">ST1C</strain>
    </source>
</reference>
<protein>
    <submittedName>
        <fullName evidence="1">Uncharacterized protein</fullName>
    </submittedName>
</protein>
<comment type="caution">
    <text evidence="1">The sequence shown here is derived from an EMBL/GenBank/DDBJ whole genome shotgun (WGS) entry which is preliminary data.</text>
</comment>
<sequence>MSVNFDDIEEEDMNDFDAAPKSIVNKLFPVSVSLSNSEINQQSPSINSHDSTHKLLHSRAQLQQGTG</sequence>
<feature type="non-terminal residue" evidence="1">
    <location>
        <position position="67"/>
    </location>
</feature>
<evidence type="ECO:0000313" key="1">
    <source>
        <dbReference type="EMBL" id="KAA6365864.1"/>
    </source>
</evidence>
<dbReference type="Proteomes" id="UP000324800">
    <property type="component" value="Unassembled WGS sequence"/>
</dbReference>
<name>A0A5J4U6F1_9EUKA</name>
<accession>A0A5J4U6F1</accession>
<organism evidence="1 2">
    <name type="scientific">Streblomastix strix</name>
    <dbReference type="NCBI Taxonomy" id="222440"/>
    <lineage>
        <taxon>Eukaryota</taxon>
        <taxon>Metamonada</taxon>
        <taxon>Preaxostyla</taxon>
        <taxon>Oxymonadida</taxon>
        <taxon>Streblomastigidae</taxon>
        <taxon>Streblomastix</taxon>
    </lineage>
</organism>
<proteinExistence type="predicted"/>
<dbReference type="AlphaFoldDB" id="A0A5J4U6F1"/>
<evidence type="ECO:0000313" key="2">
    <source>
        <dbReference type="Proteomes" id="UP000324800"/>
    </source>
</evidence>
<gene>
    <name evidence="1" type="ORF">EZS28_038609</name>
</gene>